<dbReference type="Gene3D" id="3.40.50.150">
    <property type="entry name" value="Vaccinia Virus protein VP39"/>
    <property type="match status" value="1"/>
</dbReference>
<dbReference type="PANTHER" id="PTHR11579">
    <property type="entry name" value="PROTEIN-L-ISOASPARTATE O-METHYLTRANSFERASE"/>
    <property type="match status" value="1"/>
</dbReference>
<name>A0A7X6RND8_9ACTN</name>
<protein>
    <recommendedName>
        <fullName evidence="4">Protein-L-isoaspartate O-methyltransferase</fullName>
        <ecNumber evidence="3">2.1.1.77</ecNumber>
    </recommendedName>
    <alternativeName>
        <fullName evidence="11">L-isoaspartyl protein carboxyl methyltransferase</fullName>
    </alternativeName>
    <alternativeName>
        <fullName evidence="9">Protein L-isoaspartyl methyltransferase</fullName>
    </alternativeName>
    <alternativeName>
        <fullName evidence="10">Protein-beta-aspartate methyltransferase</fullName>
    </alternativeName>
</protein>
<keyword evidence="7 13" id="KW-0808">Transferase</keyword>
<dbReference type="GO" id="GO:0004719">
    <property type="term" value="F:protein-L-isoaspartate (D-aspartate) O-methyltransferase activity"/>
    <property type="evidence" value="ECO:0007669"/>
    <property type="project" value="UniProtKB-EC"/>
</dbReference>
<dbReference type="InterPro" id="IPR029063">
    <property type="entry name" value="SAM-dependent_MTases_sf"/>
</dbReference>
<dbReference type="SUPFAM" id="SSF53335">
    <property type="entry name" value="S-adenosyl-L-methionine-dependent methyltransferases"/>
    <property type="match status" value="1"/>
</dbReference>
<dbReference type="Pfam" id="PF01135">
    <property type="entry name" value="PCMT"/>
    <property type="match status" value="1"/>
</dbReference>
<dbReference type="Proteomes" id="UP000553209">
    <property type="component" value="Unassembled WGS sequence"/>
</dbReference>
<evidence type="ECO:0000256" key="7">
    <source>
        <dbReference type="ARBA" id="ARBA00022679"/>
    </source>
</evidence>
<evidence type="ECO:0000313" key="14">
    <source>
        <dbReference type="Proteomes" id="UP000553209"/>
    </source>
</evidence>
<dbReference type="InterPro" id="IPR000682">
    <property type="entry name" value="PCMT"/>
</dbReference>
<evidence type="ECO:0000256" key="3">
    <source>
        <dbReference type="ARBA" id="ARBA00011890"/>
    </source>
</evidence>
<dbReference type="GO" id="GO:0005737">
    <property type="term" value="C:cytoplasm"/>
    <property type="evidence" value="ECO:0007669"/>
    <property type="project" value="UniProtKB-SubCell"/>
</dbReference>
<dbReference type="PANTHER" id="PTHR11579:SF0">
    <property type="entry name" value="PROTEIN-L-ISOASPARTATE(D-ASPARTATE) O-METHYLTRANSFERASE"/>
    <property type="match status" value="1"/>
</dbReference>
<feature type="region of interest" description="Disordered" evidence="12">
    <location>
        <begin position="72"/>
        <end position="91"/>
    </location>
</feature>
<sequence>MSPGAALARVLSAKGALTDPAWQRAVLAVDRTAFVPDTVWAADGDGWFTPLPRAHATVQRWMGEDVSLITQIDDGHPTGADGRGRTPSSSLSQPSLVVAMLQALNARDGMRILEIGTGTGYNTSLLCERFGADAVTSIEIDPSVAEQARDVLDRLGYKPTLLIGDGAAPTPGEYDLLLSTVAVRHLPAAWSAALRPGGVIVTPWSPGAGFASACLLRLETCTDGGARGRPLADAAFMLMRSPAHRPEPLGRDAFVDEDAPGVRQGLIQVNPRVVTDRHPGWTLALGHLVPGLGYAVYEADIDANPAAAGEATIYVFDRDGASWSLAEYTPAGSPFEAKRYGPRDLWAEIAAARAAWQATGSPGRDRLGVDVDPTGHAHLWVDERDRPLAV</sequence>
<dbReference type="CDD" id="cd02440">
    <property type="entry name" value="AdoMet_MTases"/>
    <property type="match status" value="1"/>
</dbReference>
<dbReference type="EMBL" id="JAAXPG010000002">
    <property type="protein sequence ID" value="NKY96700.1"/>
    <property type="molecule type" value="Genomic_DNA"/>
</dbReference>
<evidence type="ECO:0000256" key="4">
    <source>
        <dbReference type="ARBA" id="ARBA00013346"/>
    </source>
</evidence>
<evidence type="ECO:0000256" key="11">
    <source>
        <dbReference type="ARBA" id="ARBA00031350"/>
    </source>
</evidence>
<gene>
    <name evidence="13" type="ORF">HGB44_03285</name>
</gene>
<comment type="similarity">
    <text evidence="2">Belongs to the methyltransferase superfamily. L-isoaspartyl/D-aspartyl protein methyltransferase family.</text>
</comment>
<dbReference type="RefSeq" id="WP_168443926.1">
    <property type="nucleotide sequence ID" value="NZ_JAAXPG010000002.1"/>
</dbReference>
<evidence type="ECO:0000256" key="2">
    <source>
        <dbReference type="ARBA" id="ARBA00005369"/>
    </source>
</evidence>
<evidence type="ECO:0000256" key="8">
    <source>
        <dbReference type="ARBA" id="ARBA00022691"/>
    </source>
</evidence>
<reference evidence="13 14" key="1">
    <citation type="submission" date="2020-04" db="EMBL/GenBank/DDBJ databases">
        <title>MicrobeNet Type strains.</title>
        <authorList>
            <person name="Nicholson A.C."/>
        </authorList>
    </citation>
    <scope>NUCLEOTIDE SEQUENCE [LARGE SCALE GENOMIC DNA]</scope>
    <source>
        <strain evidence="13 14">ATCC 23612</strain>
    </source>
</reference>
<evidence type="ECO:0000256" key="12">
    <source>
        <dbReference type="SAM" id="MobiDB-lite"/>
    </source>
</evidence>
<evidence type="ECO:0000256" key="5">
    <source>
        <dbReference type="ARBA" id="ARBA00022490"/>
    </source>
</evidence>
<evidence type="ECO:0000256" key="9">
    <source>
        <dbReference type="ARBA" id="ARBA00030757"/>
    </source>
</evidence>
<accession>A0A7X6RND8</accession>
<comment type="subcellular location">
    <subcellularLocation>
        <location evidence="1">Cytoplasm</location>
    </subcellularLocation>
</comment>
<evidence type="ECO:0000313" key="13">
    <source>
        <dbReference type="EMBL" id="NKY96700.1"/>
    </source>
</evidence>
<evidence type="ECO:0000256" key="10">
    <source>
        <dbReference type="ARBA" id="ARBA00031323"/>
    </source>
</evidence>
<evidence type="ECO:0000256" key="1">
    <source>
        <dbReference type="ARBA" id="ARBA00004496"/>
    </source>
</evidence>
<keyword evidence="5" id="KW-0963">Cytoplasm</keyword>
<keyword evidence="14" id="KW-1185">Reference proteome</keyword>
<dbReference type="AlphaFoldDB" id="A0A7X6RND8"/>
<comment type="caution">
    <text evidence="13">The sequence shown here is derived from an EMBL/GenBank/DDBJ whole genome shotgun (WGS) entry which is preliminary data.</text>
</comment>
<keyword evidence="8" id="KW-0949">S-adenosyl-L-methionine</keyword>
<evidence type="ECO:0000256" key="6">
    <source>
        <dbReference type="ARBA" id="ARBA00022603"/>
    </source>
</evidence>
<proteinExistence type="inferred from homology"/>
<dbReference type="GO" id="GO:0032259">
    <property type="term" value="P:methylation"/>
    <property type="evidence" value="ECO:0007669"/>
    <property type="project" value="UniProtKB-KW"/>
</dbReference>
<organism evidence="13 14">
    <name type="scientific">Nocardiopsis alborubida</name>
    <dbReference type="NCBI Taxonomy" id="146802"/>
    <lineage>
        <taxon>Bacteria</taxon>
        <taxon>Bacillati</taxon>
        <taxon>Actinomycetota</taxon>
        <taxon>Actinomycetes</taxon>
        <taxon>Streptosporangiales</taxon>
        <taxon>Nocardiopsidaceae</taxon>
        <taxon>Nocardiopsis</taxon>
    </lineage>
</organism>
<keyword evidence="6 13" id="KW-0489">Methyltransferase</keyword>
<dbReference type="EC" id="2.1.1.77" evidence="3"/>